<keyword evidence="2" id="KW-1185">Reference proteome</keyword>
<gene>
    <name evidence="1" type="ORF">GCM10010912_18130</name>
</gene>
<organism evidence="1 2">
    <name type="scientific">Paenibacillus albidus</name>
    <dbReference type="NCBI Taxonomy" id="2041023"/>
    <lineage>
        <taxon>Bacteria</taxon>
        <taxon>Bacillati</taxon>
        <taxon>Bacillota</taxon>
        <taxon>Bacilli</taxon>
        <taxon>Bacillales</taxon>
        <taxon>Paenibacillaceae</taxon>
        <taxon>Paenibacillus</taxon>
    </lineage>
</organism>
<protein>
    <submittedName>
        <fullName evidence="1">Uncharacterized protein</fullName>
    </submittedName>
</protein>
<dbReference type="Proteomes" id="UP000637643">
    <property type="component" value="Unassembled WGS sequence"/>
</dbReference>
<reference evidence="1" key="2">
    <citation type="submission" date="2020-09" db="EMBL/GenBank/DDBJ databases">
        <authorList>
            <person name="Sun Q."/>
            <person name="Zhou Y."/>
        </authorList>
    </citation>
    <scope>NUCLEOTIDE SEQUENCE</scope>
    <source>
        <strain evidence="1">CGMCC 1.16134</strain>
    </source>
</reference>
<name>A0A917C5U6_9BACL</name>
<dbReference type="AlphaFoldDB" id="A0A917C5U6"/>
<proteinExistence type="predicted"/>
<accession>A0A917C5U6</accession>
<evidence type="ECO:0000313" key="2">
    <source>
        <dbReference type="Proteomes" id="UP000637643"/>
    </source>
</evidence>
<sequence length="69" mass="7672">MLETDLQIAYEALSSVVTAGLDTGDKVVMREAGLARAKVLELKFMLQQRGAKPHRVTLNRVENYCLPVL</sequence>
<evidence type="ECO:0000313" key="1">
    <source>
        <dbReference type="EMBL" id="GGF73283.1"/>
    </source>
</evidence>
<reference evidence="1" key="1">
    <citation type="journal article" date="2014" name="Int. J. Syst. Evol. Microbiol.">
        <title>Complete genome sequence of Corynebacterium casei LMG S-19264T (=DSM 44701T), isolated from a smear-ripened cheese.</title>
        <authorList>
            <consortium name="US DOE Joint Genome Institute (JGI-PGF)"/>
            <person name="Walter F."/>
            <person name="Albersmeier A."/>
            <person name="Kalinowski J."/>
            <person name="Ruckert C."/>
        </authorList>
    </citation>
    <scope>NUCLEOTIDE SEQUENCE</scope>
    <source>
        <strain evidence="1">CGMCC 1.16134</strain>
    </source>
</reference>
<dbReference type="EMBL" id="BMKR01000006">
    <property type="protein sequence ID" value="GGF73283.1"/>
    <property type="molecule type" value="Genomic_DNA"/>
</dbReference>
<comment type="caution">
    <text evidence="1">The sequence shown here is derived from an EMBL/GenBank/DDBJ whole genome shotgun (WGS) entry which is preliminary data.</text>
</comment>